<sequence length="50" mass="5944">MFACLLHHRDTTRLIESSCIIKMCIFVIALLVFLFATFSYRRKISMEKFV</sequence>
<reference evidence="2" key="1">
    <citation type="submission" date="2014-12" db="EMBL/GenBank/DDBJ databases">
        <title>Insight into the proteome of Arion vulgaris.</title>
        <authorList>
            <person name="Aradska J."/>
            <person name="Bulat T."/>
            <person name="Smidak R."/>
            <person name="Sarate P."/>
            <person name="Gangsoo J."/>
            <person name="Sialana F."/>
            <person name="Bilban M."/>
            <person name="Lubec G."/>
        </authorList>
    </citation>
    <scope>NUCLEOTIDE SEQUENCE</scope>
    <source>
        <tissue evidence="2">Skin</tissue>
    </source>
</reference>
<keyword evidence="1" id="KW-0812">Transmembrane</keyword>
<organism evidence="2">
    <name type="scientific">Arion vulgaris</name>
    <dbReference type="NCBI Taxonomy" id="1028688"/>
    <lineage>
        <taxon>Eukaryota</taxon>
        <taxon>Metazoa</taxon>
        <taxon>Spiralia</taxon>
        <taxon>Lophotrochozoa</taxon>
        <taxon>Mollusca</taxon>
        <taxon>Gastropoda</taxon>
        <taxon>Heterobranchia</taxon>
        <taxon>Euthyneura</taxon>
        <taxon>Panpulmonata</taxon>
        <taxon>Eupulmonata</taxon>
        <taxon>Stylommatophora</taxon>
        <taxon>Helicina</taxon>
        <taxon>Arionoidea</taxon>
        <taxon>Arionidae</taxon>
        <taxon>Arion</taxon>
    </lineage>
</organism>
<proteinExistence type="predicted"/>
<evidence type="ECO:0000256" key="1">
    <source>
        <dbReference type="SAM" id="Phobius"/>
    </source>
</evidence>
<dbReference type="AlphaFoldDB" id="A0A0B7B3W1"/>
<gene>
    <name evidence="2" type="primary">ORF155836</name>
</gene>
<feature type="transmembrane region" description="Helical" evidence="1">
    <location>
        <begin position="20"/>
        <end position="40"/>
    </location>
</feature>
<keyword evidence="1" id="KW-1133">Transmembrane helix</keyword>
<evidence type="ECO:0000313" key="2">
    <source>
        <dbReference type="EMBL" id="CEK86820.1"/>
    </source>
</evidence>
<name>A0A0B7B3W1_9EUPU</name>
<accession>A0A0B7B3W1</accession>
<keyword evidence="1" id="KW-0472">Membrane</keyword>
<protein>
    <submittedName>
        <fullName evidence="2">Uncharacterized protein</fullName>
    </submittedName>
</protein>
<dbReference type="EMBL" id="HACG01039955">
    <property type="protein sequence ID" value="CEK86820.1"/>
    <property type="molecule type" value="Transcribed_RNA"/>
</dbReference>